<keyword evidence="2" id="KW-1185">Reference proteome</keyword>
<evidence type="ECO:0000313" key="2">
    <source>
        <dbReference type="Proteomes" id="UP000188388"/>
    </source>
</evidence>
<dbReference type="Proteomes" id="UP000188388">
    <property type="component" value="Unassembled WGS sequence"/>
</dbReference>
<dbReference type="EMBL" id="FTPD01000022">
    <property type="protein sequence ID" value="SIT56502.1"/>
    <property type="molecule type" value="Genomic_DNA"/>
</dbReference>
<gene>
    <name evidence="1" type="ORF">BQ8794_290112</name>
</gene>
<accession>A0A1R3V9A4</accession>
<organism evidence="1 2">
    <name type="scientific">Mesorhizobium prunaredense</name>
    <dbReference type="NCBI Taxonomy" id="1631249"/>
    <lineage>
        <taxon>Bacteria</taxon>
        <taxon>Pseudomonadati</taxon>
        <taxon>Pseudomonadota</taxon>
        <taxon>Alphaproteobacteria</taxon>
        <taxon>Hyphomicrobiales</taxon>
        <taxon>Phyllobacteriaceae</taxon>
        <taxon>Mesorhizobium</taxon>
    </lineage>
</organism>
<protein>
    <submittedName>
        <fullName evidence="1">Uncharacterized protein</fullName>
    </submittedName>
</protein>
<evidence type="ECO:0000313" key="1">
    <source>
        <dbReference type="EMBL" id="SIT56502.1"/>
    </source>
</evidence>
<sequence>MHKGMTKNFTRFVSWAPRYPPTLNQLLPNQARAAASQVLLALDRTRTLALKRSSLSVC</sequence>
<name>A0A1R3V9A4_9HYPH</name>
<dbReference type="STRING" id="1631249.BQ8794_290112"/>
<dbReference type="AlphaFoldDB" id="A0A1R3V9A4"/>
<reference evidence="2" key="1">
    <citation type="submission" date="2017-01" db="EMBL/GenBank/DDBJ databases">
        <authorList>
            <person name="Brunel B."/>
        </authorList>
    </citation>
    <scope>NUCLEOTIDE SEQUENCE [LARGE SCALE GENOMIC DNA]</scope>
</reference>
<proteinExistence type="predicted"/>